<proteinExistence type="predicted"/>
<keyword evidence="3" id="KW-1133">Transmembrane helix</keyword>
<feature type="transmembrane region" description="Helical" evidence="3">
    <location>
        <begin position="46"/>
        <end position="67"/>
    </location>
</feature>
<evidence type="ECO:0000256" key="3">
    <source>
        <dbReference type="SAM" id="Phobius"/>
    </source>
</evidence>
<feature type="compositionally biased region" description="Basic and acidic residues" evidence="2">
    <location>
        <begin position="271"/>
        <end position="286"/>
    </location>
</feature>
<feature type="region of interest" description="Disordered" evidence="2">
    <location>
        <begin position="361"/>
        <end position="388"/>
    </location>
</feature>
<dbReference type="AlphaFoldDB" id="A0AAD4H7T1"/>
<keyword evidence="3" id="KW-0472">Membrane</keyword>
<dbReference type="EMBL" id="JAAAIL010000571">
    <property type="protein sequence ID" value="KAG0274696.1"/>
    <property type="molecule type" value="Genomic_DNA"/>
</dbReference>
<feature type="coiled-coil region" evidence="1">
    <location>
        <begin position="116"/>
        <end position="147"/>
    </location>
</feature>
<sequence>MLVHLWGAGGCLASLVSWMIVSEREPMLISILEAKAAQLELELNEIVIPFTLCCWIAVAFIWVFYLLMTCYLMSKSSASAMSNLADGSESGAGTWARISEQSEKDEDEDKVSIVVKKELELELELELEHKEQECEEHKEHKEQQQETCGNVNAEMEEDLSENGQDMDETQQHQQQKTQSVVKVPSLDTSPVNPSPTTNGNNCYDQTTPSRTDAKQNLDRSITLLQQVKHEIQIWSFSLWVLAPTIPRSFGHLGHERYYHLHAQDVNSAGDDSGREKSHPQRHEGFDKQERGLLLTTPGFQDKDEADYELVCSKATSAIDRSVAVEVVALKEESYDQDLIQQNENTGADQDVFPLVEKQPSFAQPQHRHQPPRPPPPQWAGPMSQSMPDLHSIKRTGAVESTLARWSRMTLDPERLGSIFQYYLRQRASTLKKERQTEGYYDNDQDSTIMSDDDLQESNDDNDGNDNVNNEDSGDVEDKDPSVAFVIRSSTLPTVRVGLYGADQKRLWTSSGSVHLSPLSEDEGKE</sequence>
<gene>
    <name evidence="4" type="ORF">BGZ95_009551</name>
</gene>
<keyword evidence="3" id="KW-0812">Transmembrane</keyword>
<evidence type="ECO:0000313" key="5">
    <source>
        <dbReference type="Proteomes" id="UP001194580"/>
    </source>
</evidence>
<accession>A0AAD4H7T1</accession>
<evidence type="ECO:0000313" key="4">
    <source>
        <dbReference type="EMBL" id="KAG0274696.1"/>
    </source>
</evidence>
<feature type="region of interest" description="Disordered" evidence="2">
    <location>
        <begin position="432"/>
        <end position="480"/>
    </location>
</feature>
<organism evidence="4 5">
    <name type="scientific">Linnemannia exigua</name>
    <dbReference type="NCBI Taxonomy" id="604196"/>
    <lineage>
        <taxon>Eukaryota</taxon>
        <taxon>Fungi</taxon>
        <taxon>Fungi incertae sedis</taxon>
        <taxon>Mucoromycota</taxon>
        <taxon>Mortierellomycotina</taxon>
        <taxon>Mortierellomycetes</taxon>
        <taxon>Mortierellales</taxon>
        <taxon>Mortierellaceae</taxon>
        <taxon>Linnemannia</taxon>
    </lineage>
</organism>
<evidence type="ECO:0000256" key="1">
    <source>
        <dbReference type="SAM" id="Coils"/>
    </source>
</evidence>
<keyword evidence="5" id="KW-1185">Reference proteome</keyword>
<protein>
    <submittedName>
        <fullName evidence="4">Uncharacterized protein</fullName>
    </submittedName>
</protein>
<dbReference type="Proteomes" id="UP001194580">
    <property type="component" value="Unassembled WGS sequence"/>
</dbReference>
<feature type="region of interest" description="Disordered" evidence="2">
    <location>
        <begin position="158"/>
        <end position="211"/>
    </location>
</feature>
<feature type="compositionally biased region" description="Polar residues" evidence="2">
    <location>
        <begin position="186"/>
        <end position="210"/>
    </location>
</feature>
<keyword evidence="1" id="KW-0175">Coiled coil</keyword>
<evidence type="ECO:0000256" key="2">
    <source>
        <dbReference type="SAM" id="MobiDB-lite"/>
    </source>
</evidence>
<feature type="region of interest" description="Disordered" evidence="2">
    <location>
        <begin position="267"/>
        <end position="286"/>
    </location>
</feature>
<feature type="compositionally biased region" description="Acidic residues" evidence="2">
    <location>
        <begin position="158"/>
        <end position="168"/>
    </location>
</feature>
<name>A0AAD4H7T1_9FUNG</name>
<feature type="compositionally biased region" description="Acidic residues" evidence="2">
    <location>
        <begin position="440"/>
        <end position="463"/>
    </location>
</feature>
<reference evidence="4" key="1">
    <citation type="journal article" date="2020" name="Fungal Divers.">
        <title>Resolving the Mortierellaceae phylogeny through synthesis of multi-gene phylogenetics and phylogenomics.</title>
        <authorList>
            <person name="Vandepol N."/>
            <person name="Liber J."/>
            <person name="Desiro A."/>
            <person name="Na H."/>
            <person name="Kennedy M."/>
            <person name="Barry K."/>
            <person name="Grigoriev I.V."/>
            <person name="Miller A.N."/>
            <person name="O'Donnell K."/>
            <person name="Stajich J.E."/>
            <person name="Bonito G."/>
        </authorList>
    </citation>
    <scope>NUCLEOTIDE SEQUENCE</scope>
    <source>
        <strain evidence="4">NRRL 28262</strain>
    </source>
</reference>
<comment type="caution">
    <text evidence="4">The sequence shown here is derived from an EMBL/GenBank/DDBJ whole genome shotgun (WGS) entry which is preliminary data.</text>
</comment>